<protein>
    <submittedName>
        <fullName evidence="2">Uncharacterized protein</fullName>
    </submittedName>
</protein>
<reference evidence="2" key="2">
    <citation type="submission" date="2023-05" db="EMBL/GenBank/DDBJ databases">
        <authorList>
            <person name="Fouks B."/>
        </authorList>
    </citation>
    <scope>NUCLEOTIDE SEQUENCE</scope>
    <source>
        <strain evidence="2">Stay&amp;Tobe</strain>
        <tissue evidence="2">Testes</tissue>
    </source>
</reference>
<sequence length="52" mass="6107">FHGRRFSLNCGGHLQNASYRPRPHSPESFNYSIYSPIQTRKRSLGRPRNKPH</sequence>
<comment type="caution">
    <text evidence="2">The sequence shown here is derived from an EMBL/GenBank/DDBJ whole genome shotgun (WGS) entry which is preliminary data.</text>
</comment>
<reference evidence="2" key="1">
    <citation type="journal article" date="2023" name="IScience">
        <title>Live-bearing cockroach genome reveals convergent evolutionary mechanisms linked to viviparity in insects and beyond.</title>
        <authorList>
            <person name="Fouks B."/>
            <person name="Harrison M.C."/>
            <person name="Mikhailova A.A."/>
            <person name="Marchal E."/>
            <person name="English S."/>
            <person name="Carruthers M."/>
            <person name="Jennings E.C."/>
            <person name="Chiamaka E.L."/>
            <person name="Frigard R.A."/>
            <person name="Pippel M."/>
            <person name="Attardo G.M."/>
            <person name="Benoit J.B."/>
            <person name="Bornberg-Bauer E."/>
            <person name="Tobe S.S."/>
        </authorList>
    </citation>
    <scope>NUCLEOTIDE SEQUENCE</scope>
    <source>
        <strain evidence="2">Stay&amp;Tobe</strain>
    </source>
</reference>
<name>A0AAD7ZGD5_DIPPU</name>
<evidence type="ECO:0000256" key="1">
    <source>
        <dbReference type="SAM" id="MobiDB-lite"/>
    </source>
</evidence>
<evidence type="ECO:0000313" key="2">
    <source>
        <dbReference type="EMBL" id="KAJ9579840.1"/>
    </source>
</evidence>
<dbReference type="AlphaFoldDB" id="A0AAD7ZGD5"/>
<organism evidence="2 3">
    <name type="scientific">Diploptera punctata</name>
    <name type="common">Pacific beetle cockroach</name>
    <dbReference type="NCBI Taxonomy" id="6984"/>
    <lineage>
        <taxon>Eukaryota</taxon>
        <taxon>Metazoa</taxon>
        <taxon>Ecdysozoa</taxon>
        <taxon>Arthropoda</taxon>
        <taxon>Hexapoda</taxon>
        <taxon>Insecta</taxon>
        <taxon>Pterygota</taxon>
        <taxon>Neoptera</taxon>
        <taxon>Polyneoptera</taxon>
        <taxon>Dictyoptera</taxon>
        <taxon>Blattodea</taxon>
        <taxon>Blaberoidea</taxon>
        <taxon>Blaberidae</taxon>
        <taxon>Diplopterinae</taxon>
        <taxon>Diploptera</taxon>
    </lineage>
</organism>
<feature type="compositionally biased region" description="Polar residues" evidence="1">
    <location>
        <begin position="27"/>
        <end position="38"/>
    </location>
</feature>
<evidence type="ECO:0000313" key="3">
    <source>
        <dbReference type="Proteomes" id="UP001233999"/>
    </source>
</evidence>
<accession>A0AAD7ZGD5</accession>
<keyword evidence="3" id="KW-1185">Reference proteome</keyword>
<dbReference type="EMBL" id="JASPKZ010008374">
    <property type="protein sequence ID" value="KAJ9579840.1"/>
    <property type="molecule type" value="Genomic_DNA"/>
</dbReference>
<proteinExistence type="predicted"/>
<gene>
    <name evidence="2" type="ORF">L9F63_004512</name>
</gene>
<dbReference type="Proteomes" id="UP001233999">
    <property type="component" value="Unassembled WGS sequence"/>
</dbReference>
<feature type="non-terminal residue" evidence="2">
    <location>
        <position position="1"/>
    </location>
</feature>
<feature type="region of interest" description="Disordered" evidence="1">
    <location>
        <begin position="11"/>
        <end position="52"/>
    </location>
</feature>
<feature type="compositionally biased region" description="Basic residues" evidence="1">
    <location>
        <begin position="39"/>
        <end position="52"/>
    </location>
</feature>
<feature type="non-terminal residue" evidence="2">
    <location>
        <position position="52"/>
    </location>
</feature>